<evidence type="ECO:0000256" key="1">
    <source>
        <dbReference type="SAM" id="MobiDB-lite"/>
    </source>
</evidence>
<keyword evidence="3" id="KW-1185">Reference proteome</keyword>
<reference evidence="3" key="1">
    <citation type="journal article" date="2017" name="Genome Announc.">
        <title>Draft Genome Sequence of Terrimicrobium sacchariphilum NM-5T, a Facultative Anaerobic Soil Bacterium of the Class Spartobacteria.</title>
        <authorList>
            <person name="Qiu Y.L."/>
            <person name="Tourlousse D.M."/>
            <person name="Matsuura N."/>
            <person name="Ohashi A."/>
            <person name="Sekiguchi Y."/>
        </authorList>
    </citation>
    <scope>NUCLEOTIDE SEQUENCE [LARGE SCALE GENOMIC DNA]</scope>
    <source>
        <strain evidence="3">NM-5</strain>
    </source>
</reference>
<dbReference type="AlphaFoldDB" id="A0A146G5A9"/>
<evidence type="ECO:0000313" key="2">
    <source>
        <dbReference type="EMBL" id="GAT32999.1"/>
    </source>
</evidence>
<dbReference type="Proteomes" id="UP000076023">
    <property type="component" value="Unassembled WGS sequence"/>
</dbReference>
<gene>
    <name evidence="2" type="ORF">TSACC_21404</name>
</gene>
<protein>
    <submittedName>
        <fullName evidence="2">Uncharacterized protein</fullName>
    </submittedName>
</protein>
<sequence length="174" mass="19345">MGLQFPNLDEDTRSCMLTEIEHDESSGKLYISNRLNYSGRERWAEILKSAAQHHNDDWLAQQLRSLHLLETSEPRRLKSGAYTTASVPTTAAQTLAEGEFNRFYIRAICLRAISTGQTVVVYRAKMVDNPRAESESKIGLQMDPAVLVEDLRSSSGFKTSSGFPGPNSGLSVHL</sequence>
<name>A0A146G5A9_TERSA</name>
<accession>A0A146G5A9</accession>
<feature type="region of interest" description="Disordered" evidence="1">
    <location>
        <begin position="155"/>
        <end position="174"/>
    </location>
</feature>
<comment type="caution">
    <text evidence="2">The sequence shown here is derived from an EMBL/GenBank/DDBJ whole genome shotgun (WGS) entry which is preliminary data.</text>
</comment>
<dbReference type="InParanoid" id="A0A146G5A9"/>
<dbReference type="EMBL" id="BDCO01000002">
    <property type="protein sequence ID" value="GAT32999.1"/>
    <property type="molecule type" value="Genomic_DNA"/>
</dbReference>
<dbReference type="STRING" id="690879.TSACC_21404"/>
<evidence type="ECO:0000313" key="3">
    <source>
        <dbReference type="Proteomes" id="UP000076023"/>
    </source>
</evidence>
<organism evidence="2 3">
    <name type="scientific">Terrimicrobium sacchariphilum</name>
    <dbReference type="NCBI Taxonomy" id="690879"/>
    <lineage>
        <taxon>Bacteria</taxon>
        <taxon>Pseudomonadati</taxon>
        <taxon>Verrucomicrobiota</taxon>
        <taxon>Terrimicrobiia</taxon>
        <taxon>Terrimicrobiales</taxon>
        <taxon>Terrimicrobiaceae</taxon>
        <taxon>Terrimicrobium</taxon>
    </lineage>
</organism>
<proteinExistence type="predicted"/>